<name>A0A6J5QD48_9CAUD</name>
<organism evidence="1">
    <name type="scientific">uncultured Caudovirales phage</name>
    <dbReference type="NCBI Taxonomy" id="2100421"/>
    <lineage>
        <taxon>Viruses</taxon>
        <taxon>Duplodnaviria</taxon>
        <taxon>Heunggongvirae</taxon>
        <taxon>Uroviricota</taxon>
        <taxon>Caudoviricetes</taxon>
        <taxon>Peduoviridae</taxon>
        <taxon>Maltschvirus</taxon>
        <taxon>Maltschvirus maltsch</taxon>
    </lineage>
</organism>
<reference evidence="1" key="1">
    <citation type="submission" date="2020-05" db="EMBL/GenBank/DDBJ databases">
        <authorList>
            <person name="Chiriac C."/>
            <person name="Salcher M."/>
            <person name="Ghai R."/>
            <person name="Kavagutti S V."/>
        </authorList>
    </citation>
    <scope>NUCLEOTIDE SEQUENCE</scope>
</reference>
<gene>
    <name evidence="1" type="ORF">UFOVP1071_203</name>
</gene>
<accession>A0A6J5QD48</accession>
<evidence type="ECO:0000313" key="1">
    <source>
        <dbReference type="EMBL" id="CAB4182279.1"/>
    </source>
</evidence>
<dbReference type="EMBL" id="LR797022">
    <property type="protein sequence ID" value="CAB4182279.1"/>
    <property type="molecule type" value="Genomic_DNA"/>
</dbReference>
<sequence length="782" mass="78510">MANQIQIKRSNVTANAANTLLAGELAFSYLSNSIFIGAQTGTTAANIRIGGEKYNFLDRASSGVIVANAALVTDANSFVNNVYTTGLIVQASAATPTSQLISSISNTANGSILGTNTSGGGISTELATTAAIVQYVSGRTGAAVGSNGQFLFNNSGVVTGTGNFTYDYTSNTITVGNSTVNVQLGYVTGGGHQLQHWHGNANTYTQIQLTNANTGTSASADLVINADNYTDSTNYIDLGINSSTWSNTEWTINGADDGYLYAANGTMAIGTASAKAIQFFVNGTLLANEAMRIDAGANVGIGTSTPNAKLSVAGTANVSGVTTLGSSLTVTGPTTLNGNVVVGTTSGISANGSYGSSGQVLVSNGNAVYWGTGTSGSNTQVQYNDSGVANASAGFTFTKTTNTLSIGNTISLGNSTVNSTANGTAIFIGNTTVNTSITAGAVSVNGVALITNSQAYTAFAQIAGSTSFTGNNTFGGTNTVINSNATIAGIAYFGSTVGSAIIPTANGSQDLGTANNRWGKLYLAGATIVLGNTTISSTGDALTANNLVVTTNATVNNIIGTTTNISSNLAITAANIVATSSFLSVRDVSVTGNLTVSGTLTTIDTVNLQVKDSMIKLADQNTGTDTIAIGIYGISGNATTTYYSGLYRDQSAGTLTSPVFKLFSSNTEPTTIVDNTALGYALATLNSYLNSGAFVANASVVNITANATVSSAIVANSLTLSTALAATSGGTGTASYAAGDVLYAANTTALSKLSVPATVANGQVLQIVNNLPAYGVLDGGTF</sequence>
<protein>
    <submittedName>
        <fullName evidence="1">Uncharacterized protein</fullName>
    </submittedName>
</protein>
<proteinExistence type="predicted"/>